<dbReference type="InterPro" id="IPR003593">
    <property type="entry name" value="AAA+_ATPase"/>
</dbReference>
<dbReference type="PROSITE" id="PS50893">
    <property type="entry name" value="ABC_TRANSPORTER_2"/>
    <property type="match status" value="1"/>
</dbReference>
<evidence type="ECO:0000259" key="4">
    <source>
        <dbReference type="PROSITE" id="PS50893"/>
    </source>
</evidence>
<keyword evidence="3 5" id="KW-0067">ATP-binding</keyword>
<dbReference type="AlphaFoldDB" id="A0A223NYB3"/>
<dbReference type="PROSITE" id="PS00211">
    <property type="entry name" value="ABC_TRANSPORTER_1"/>
    <property type="match status" value="1"/>
</dbReference>
<evidence type="ECO:0000256" key="3">
    <source>
        <dbReference type="ARBA" id="ARBA00022840"/>
    </source>
</evidence>
<gene>
    <name evidence="5" type="ORF">MuYL_2883</name>
</gene>
<evidence type="ECO:0000313" key="5">
    <source>
        <dbReference type="EMBL" id="ASU34770.1"/>
    </source>
</evidence>
<dbReference type="GO" id="GO:0005524">
    <property type="term" value="F:ATP binding"/>
    <property type="evidence" value="ECO:0007669"/>
    <property type="project" value="UniProtKB-KW"/>
</dbReference>
<dbReference type="Pfam" id="PF00005">
    <property type="entry name" value="ABC_tran"/>
    <property type="match status" value="1"/>
</dbReference>
<evidence type="ECO:0000313" key="6">
    <source>
        <dbReference type="Proteomes" id="UP000215002"/>
    </source>
</evidence>
<dbReference type="CDD" id="cd03261">
    <property type="entry name" value="ABC_Org_Solvent_Resistant"/>
    <property type="match status" value="1"/>
</dbReference>
<dbReference type="KEGG" id="muc:MuYL_2883"/>
<dbReference type="EMBL" id="CP022743">
    <property type="protein sequence ID" value="ASU34770.1"/>
    <property type="molecule type" value="Genomic_DNA"/>
</dbReference>
<dbReference type="SUPFAM" id="SSF52540">
    <property type="entry name" value="P-loop containing nucleoside triphosphate hydrolases"/>
    <property type="match status" value="1"/>
</dbReference>
<dbReference type="RefSeq" id="WP_094571079.1">
    <property type="nucleotide sequence ID" value="NZ_CP022743.1"/>
</dbReference>
<dbReference type="InterPro" id="IPR003439">
    <property type="entry name" value="ABC_transporter-like_ATP-bd"/>
</dbReference>
<keyword evidence="1" id="KW-0813">Transport</keyword>
<evidence type="ECO:0000256" key="1">
    <source>
        <dbReference type="ARBA" id="ARBA00022448"/>
    </source>
</evidence>
<sequence length="259" mass="28881">MTTAADKSNSNRNDSPNNGQVIVIENLCKAFGKNVVLNGFNLTINKGENVVVLGKSGSGKSVLIKCLIGLLKPDSGKILVFGDDVVELNHDDLDKLRTKIGFLFQSNALYDSMTVRENLEFSLRRHSIDVSQQEVDRLVKETLENVNLPHTIDMMPAELSGGMAKRIALARTMILKPEIVLYDEPTTGLDPVTAREIDKLIVKLQHKYHASSIIISHDMNCVKNTADRVVLLLDGKCYLQGTYEEFENSTDENIKQFFE</sequence>
<protein>
    <submittedName>
        <fullName evidence="5">ABC transporter ATP-binding protein, putative</fullName>
    </submittedName>
</protein>
<dbReference type="GO" id="GO:0016887">
    <property type="term" value="F:ATP hydrolysis activity"/>
    <property type="evidence" value="ECO:0007669"/>
    <property type="project" value="InterPro"/>
</dbReference>
<name>A0A223NYB3_9SPHI</name>
<feature type="domain" description="ABC transporter" evidence="4">
    <location>
        <begin position="22"/>
        <end position="259"/>
    </location>
</feature>
<organism evidence="5 6">
    <name type="scientific">Mucilaginibacter xinganensis</name>
    <dbReference type="NCBI Taxonomy" id="1234841"/>
    <lineage>
        <taxon>Bacteria</taxon>
        <taxon>Pseudomonadati</taxon>
        <taxon>Bacteroidota</taxon>
        <taxon>Sphingobacteriia</taxon>
        <taxon>Sphingobacteriales</taxon>
        <taxon>Sphingobacteriaceae</taxon>
        <taxon>Mucilaginibacter</taxon>
    </lineage>
</organism>
<dbReference type="SMART" id="SM00382">
    <property type="entry name" value="AAA"/>
    <property type="match status" value="1"/>
</dbReference>
<dbReference type="PANTHER" id="PTHR43023:SF3">
    <property type="entry name" value="PROTEIN TRIGALACTOSYLDIACYLGLYCEROL 3, CHLOROPLASTIC"/>
    <property type="match status" value="1"/>
</dbReference>
<accession>A0A223NYB3</accession>
<dbReference type="Gene3D" id="3.40.50.300">
    <property type="entry name" value="P-loop containing nucleotide triphosphate hydrolases"/>
    <property type="match status" value="1"/>
</dbReference>
<dbReference type="OrthoDB" id="9782239at2"/>
<dbReference type="InterPro" id="IPR027417">
    <property type="entry name" value="P-loop_NTPase"/>
</dbReference>
<evidence type="ECO:0000256" key="2">
    <source>
        <dbReference type="ARBA" id="ARBA00022741"/>
    </source>
</evidence>
<keyword evidence="6" id="KW-1185">Reference proteome</keyword>
<dbReference type="Proteomes" id="UP000215002">
    <property type="component" value="Chromosome"/>
</dbReference>
<proteinExistence type="predicted"/>
<dbReference type="PANTHER" id="PTHR43023">
    <property type="entry name" value="PROTEIN TRIGALACTOSYLDIACYLGLYCEROL 3, CHLOROPLASTIC"/>
    <property type="match status" value="1"/>
</dbReference>
<keyword evidence="2" id="KW-0547">Nucleotide-binding</keyword>
<dbReference type="InterPro" id="IPR017871">
    <property type="entry name" value="ABC_transporter-like_CS"/>
</dbReference>
<reference evidence="5 6" key="1">
    <citation type="submission" date="2017-08" db="EMBL/GenBank/DDBJ databases">
        <title>Complete genome sequence of Mucilaginibacter sp. strain BJC16-A31.</title>
        <authorList>
            <consortium name="Henan University of Science and Technology"/>
            <person name="You X."/>
        </authorList>
    </citation>
    <scope>NUCLEOTIDE SEQUENCE [LARGE SCALE GENOMIC DNA]</scope>
    <source>
        <strain evidence="5 6">BJC16-A31</strain>
    </source>
</reference>